<evidence type="ECO:0000256" key="3">
    <source>
        <dbReference type="ARBA" id="ARBA00022603"/>
    </source>
</evidence>
<comment type="subcellular location">
    <subcellularLocation>
        <location evidence="6">Cytoplasm</location>
    </subcellularLocation>
</comment>
<evidence type="ECO:0000256" key="1">
    <source>
        <dbReference type="ARBA" id="ARBA00022490"/>
    </source>
</evidence>
<name>V9TV19_9PROT</name>
<dbReference type="RefSeq" id="WP_025300886.1">
    <property type="nucleotide sequence ID" value="NZ_CP006745.1"/>
</dbReference>
<comment type="similarity">
    <text evidence="6">Belongs to the methyltransferase superfamily. RNA methyltransferase RsmG family.</text>
</comment>
<keyword evidence="1 6" id="KW-0963">Cytoplasm</keyword>
<dbReference type="PIRSF" id="PIRSF003078">
    <property type="entry name" value="GidB"/>
    <property type="match status" value="1"/>
</dbReference>
<dbReference type="EC" id="2.1.1.170" evidence="6"/>
<dbReference type="OrthoDB" id="9808773at2"/>
<feature type="binding site" evidence="6">
    <location>
        <position position="76"/>
    </location>
    <ligand>
        <name>S-adenosyl-L-methionine</name>
        <dbReference type="ChEBI" id="CHEBI:59789"/>
    </ligand>
</feature>
<feature type="binding site" evidence="6">
    <location>
        <position position="71"/>
    </location>
    <ligand>
        <name>S-adenosyl-L-methionine</name>
        <dbReference type="ChEBI" id="CHEBI:59789"/>
    </ligand>
</feature>
<dbReference type="PANTHER" id="PTHR31760">
    <property type="entry name" value="S-ADENOSYL-L-METHIONINE-DEPENDENT METHYLTRANSFERASES SUPERFAMILY PROTEIN"/>
    <property type="match status" value="1"/>
</dbReference>
<accession>V9TV19</accession>
<comment type="function">
    <text evidence="6">Specifically methylates the N7 position of guanine in position 527 of 16S rRNA.</text>
</comment>
<dbReference type="STRING" id="1401328.P856_813"/>
<dbReference type="InterPro" id="IPR029063">
    <property type="entry name" value="SAM-dependent_MTases_sf"/>
</dbReference>
<dbReference type="Pfam" id="PF02527">
    <property type="entry name" value="GidB"/>
    <property type="match status" value="1"/>
</dbReference>
<keyword evidence="3 6" id="KW-0489">Methyltransferase</keyword>
<dbReference type="PATRIC" id="fig|1401328.3.peg.823"/>
<dbReference type="HOGENOM" id="CLU_065341_1_1_5"/>
<evidence type="ECO:0000313" key="7">
    <source>
        <dbReference type="EMBL" id="AHC74012.1"/>
    </source>
</evidence>
<dbReference type="GO" id="GO:0070043">
    <property type="term" value="F:rRNA (guanine-N7-)-methyltransferase activity"/>
    <property type="evidence" value="ECO:0007669"/>
    <property type="project" value="UniProtKB-UniRule"/>
</dbReference>
<evidence type="ECO:0000313" key="8">
    <source>
        <dbReference type="Proteomes" id="UP000018700"/>
    </source>
</evidence>
<keyword evidence="4 6" id="KW-0808">Transferase</keyword>
<dbReference type="EMBL" id="CP006745">
    <property type="protein sequence ID" value="AHC74012.1"/>
    <property type="molecule type" value="Genomic_DNA"/>
</dbReference>
<reference evidence="7 8" key="1">
    <citation type="journal article" date="2013" name="PLoS ONE">
        <title>Bacterial endosymbiosis in a chordate host: long-term co-evolution and conservation of secondary metabolism.</title>
        <authorList>
            <person name="Kwan J.C."/>
            <person name="Schmidt E.W."/>
        </authorList>
    </citation>
    <scope>NUCLEOTIDE SEQUENCE [LARGE SCALE GENOMIC DNA]</scope>
    <source>
        <strain evidence="8">faulkneri L5</strain>
    </source>
</reference>
<feature type="binding site" evidence="6">
    <location>
        <position position="134"/>
    </location>
    <ligand>
        <name>S-adenosyl-L-methionine</name>
        <dbReference type="ChEBI" id="CHEBI:59789"/>
    </ligand>
</feature>
<evidence type="ECO:0000256" key="6">
    <source>
        <dbReference type="HAMAP-Rule" id="MF_00074"/>
    </source>
</evidence>
<comment type="catalytic activity">
    <reaction evidence="6">
        <text>guanosine(527) in 16S rRNA + S-adenosyl-L-methionine = N(7)-methylguanosine(527) in 16S rRNA + S-adenosyl-L-homocysteine</text>
        <dbReference type="Rhea" id="RHEA:42732"/>
        <dbReference type="Rhea" id="RHEA-COMP:10209"/>
        <dbReference type="Rhea" id="RHEA-COMP:10210"/>
        <dbReference type="ChEBI" id="CHEBI:57856"/>
        <dbReference type="ChEBI" id="CHEBI:59789"/>
        <dbReference type="ChEBI" id="CHEBI:74269"/>
        <dbReference type="ChEBI" id="CHEBI:74480"/>
        <dbReference type="EC" id="2.1.1.170"/>
    </reaction>
</comment>
<comment type="caution">
    <text evidence="6">Lacks conserved residue(s) required for the propagation of feature annotation.</text>
</comment>
<evidence type="ECO:0000256" key="4">
    <source>
        <dbReference type="ARBA" id="ARBA00022679"/>
    </source>
</evidence>
<dbReference type="KEGG" id="efk:P856_813"/>
<proteinExistence type="inferred from homology"/>
<keyword evidence="5 6" id="KW-0949">S-adenosyl-L-methionine</keyword>
<protein>
    <recommendedName>
        <fullName evidence="6">Ribosomal RNA small subunit methyltransferase G</fullName>
        <ecNumber evidence="6">2.1.1.170</ecNumber>
    </recommendedName>
    <alternativeName>
        <fullName evidence="6">16S rRNA 7-methylguanosine methyltransferase</fullName>
        <shortName evidence="6">16S rRNA m7G methyltransferase</shortName>
    </alternativeName>
</protein>
<evidence type="ECO:0000256" key="2">
    <source>
        <dbReference type="ARBA" id="ARBA00022552"/>
    </source>
</evidence>
<feature type="binding site" evidence="6">
    <location>
        <begin position="120"/>
        <end position="121"/>
    </location>
    <ligand>
        <name>S-adenosyl-L-methionine</name>
        <dbReference type="ChEBI" id="CHEBI:59789"/>
    </ligand>
</feature>
<keyword evidence="2 6" id="KW-0698">rRNA processing</keyword>
<dbReference type="InterPro" id="IPR003682">
    <property type="entry name" value="rRNA_ssu_MeTfrase_G"/>
</dbReference>
<gene>
    <name evidence="7" type="primary">gidB</name>
    <name evidence="6" type="synonym">rsmG</name>
    <name evidence="7" type="ORF">P856_813</name>
</gene>
<organism evidence="7 8">
    <name type="scientific">Candidatus Endolissoclinum faulkneri L5</name>
    <dbReference type="NCBI Taxonomy" id="1401328"/>
    <lineage>
        <taxon>Bacteria</taxon>
        <taxon>Pseudomonadati</taxon>
        <taxon>Pseudomonadota</taxon>
        <taxon>Alphaproteobacteria</taxon>
        <taxon>Rhodospirillales</taxon>
        <taxon>Rhodospirillaceae</taxon>
        <taxon>Candidatus Endolissoclinum</taxon>
    </lineage>
</organism>
<dbReference type="PANTHER" id="PTHR31760:SF0">
    <property type="entry name" value="S-ADENOSYL-L-METHIONINE-DEPENDENT METHYLTRANSFERASES SUPERFAMILY PROTEIN"/>
    <property type="match status" value="1"/>
</dbReference>
<dbReference type="Proteomes" id="UP000018700">
    <property type="component" value="Chromosome"/>
</dbReference>
<dbReference type="AlphaFoldDB" id="V9TV19"/>
<sequence>MTPSDLQQLFFLTDNQRRALEQYAELLVKWQSRISLVSRTTLTNLWSRHFLDSAQLLIHMKNLPGPVLDLGSGAGFPGLVLSIIGRNDIVMVESDSRKVAFLQAVASATGVSPIIKGCRIESLQFIAAGIVTARALASVDRLLRYSEPYFHEETVFLFLKGEQVDDELIIAKNTWKMLVTKYSSITYPQGVVLKLEKITRV</sequence>
<dbReference type="Gene3D" id="3.40.50.150">
    <property type="entry name" value="Vaccinia Virus protein VP39"/>
    <property type="match status" value="1"/>
</dbReference>
<dbReference type="HAMAP" id="MF_00074">
    <property type="entry name" value="16SrRNA_methyltr_G"/>
    <property type="match status" value="1"/>
</dbReference>
<dbReference type="NCBIfam" id="TIGR00138">
    <property type="entry name" value="rsmG_gidB"/>
    <property type="match status" value="1"/>
</dbReference>
<evidence type="ECO:0000256" key="5">
    <source>
        <dbReference type="ARBA" id="ARBA00022691"/>
    </source>
</evidence>
<dbReference type="SUPFAM" id="SSF53335">
    <property type="entry name" value="S-adenosyl-L-methionine-dependent methyltransferases"/>
    <property type="match status" value="1"/>
</dbReference>
<keyword evidence="8" id="KW-1185">Reference proteome</keyword>
<dbReference type="GO" id="GO:0005829">
    <property type="term" value="C:cytosol"/>
    <property type="evidence" value="ECO:0007669"/>
    <property type="project" value="TreeGrafter"/>
</dbReference>
<dbReference type="eggNOG" id="COG0357">
    <property type="taxonomic scope" value="Bacteria"/>
</dbReference>